<reference evidence="2 3" key="1">
    <citation type="submission" date="2019-11" db="EMBL/GenBank/DDBJ databases">
        <title>Novel species isolated from a subtropical stream in China.</title>
        <authorList>
            <person name="Lu H."/>
        </authorList>
    </citation>
    <scope>NUCLEOTIDE SEQUENCE [LARGE SCALE GENOMIC DNA]</scope>
    <source>
        <strain evidence="2 3">FT26W</strain>
    </source>
</reference>
<organism evidence="2 3">
    <name type="scientific">Duganella aquatilis</name>
    <dbReference type="NCBI Taxonomy" id="2666082"/>
    <lineage>
        <taxon>Bacteria</taxon>
        <taxon>Pseudomonadati</taxon>
        <taxon>Pseudomonadota</taxon>
        <taxon>Betaproteobacteria</taxon>
        <taxon>Burkholderiales</taxon>
        <taxon>Oxalobacteraceae</taxon>
        <taxon>Telluria group</taxon>
        <taxon>Duganella</taxon>
    </lineage>
</organism>
<accession>A0A844D952</accession>
<evidence type="ECO:0000313" key="3">
    <source>
        <dbReference type="Proteomes" id="UP000439986"/>
    </source>
</evidence>
<dbReference type="EMBL" id="WKJL01000003">
    <property type="protein sequence ID" value="MRW83799.1"/>
    <property type="molecule type" value="Genomic_DNA"/>
</dbReference>
<keyword evidence="3" id="KW-1185">Reference proteome</keyword>
<protein>
    <recommendedName>
        <fullName evidence="1">KilA-N DNA-binding domain-containing protein</fullName>
    </recommendedName>
</protein>
<dbReference type="RefSeq" id="WP_154356857.1">
    <property type="nucleotide sequence ID" value="NZ_WKJL01000003.1"/>
</dbReference>
<dbReference type="AlphaFoldDB" id="A0A844D952"/>
<dbReference type="Proteomes" id="UP000439986">
    <property type="component" value="Unassembled WGS sequence"/>
</dbReference>
<sequence length="115" mass="13118">MKPATSPSAPIATSLLAIEKRIMLIRSQKVIVDADLALLYGVPTKRLNEQVKRNLDRFPSDFMFVLTAEEKAEVVANCDHLAKLKYAKTLPFVQIFLVRRKQPRQEFMWCAHSCA</sequence>
<evidence type="ECO:0000259" key="1">
    <source>
        <dbReference type="Pfam" id="PF10543"/>
    </source>
</evidence>
<name>A0A844D952_9BURK</name>
<evidence type="ECO:0000313" key="2">
    <source>
        <dbReference type="EMBL" id="MRW83799.1"/>
    </source>
</evidence>
<dbReference type="InterPro" id="IPR018873">
    <property type="entry name" value="KilA-N_DNA-bd_domain"/>
</dbReference>
<comment type="caution">
    <text evidence="2">The sequence shown here is derived from an EMBL/GenBank/DDBJ whole genome shotgun (WGS) entry which is preliminary data.</text>
</comment>
<gene>
    <name evidence="2" type="ORF">GJ698_06785</name>
</gene>
<proteinExistence type="predicted"/>
<feature type="domain" description="KilA-N DNA-binding" evidence="1">
    <location>
        <begin position="21"/>
        <end position="92"/>
    </location>
</feature>
<dbReference type="Pfam" id="PF10543">
    <property type="entry name" value="ORF6N"/>
    <property type="match status" value="1"/>
</dbReference>